<dbReference type="AlphaFoldDB" id="A0AAN9LU03"/>
<gene>
    <name evidence="1" type="ORF">VNO77_20174</name>
</gene>
<sequence length="191" mass="20735">MCWEFRLGDPQVFPPMALCLWFLVYGILDEGEKSLAFPGATKGVVEVLCQGFGSSSILFKTSMGRPFLLPSYEHPQSHLCEGGFERISRLWEPVCARMSVPSGAGCRISLLHSGTSSNDAIAWSQCPTHPDGVGHHGSALVRVWLKVIFCVWLGFTTTPVAFSFNATTLSKGRFSFGPLGGSRGSDFQGRA</sequence>
<accession>A0AAN9LU03</accession>
<evidence type="ECO:0000313" key="2">
    <source>
        <dbReference type="Proteomes" id="UP001367508"/>
    </source>
</evidence>
<reference evidence="1 2" key="1">
    <citation type="submission" date="2024-01" db="EMBL/GenBank/DDBJ databases">
        <title>The genomes of 5 underutilized Papilionoideae crops provide insights into root nodulation and disease resistanc.</title>
        <authorList>
            <person name="Jiang F."/>
        </authorList>
    </citation>
    <scope>NUCLEOTIDE SEQUENCE [LARGE SCALE GENOMIC DNA]</scope>
    <source>
        <strain evidence="1">LVBAO_FW01</strain>
        <tissue evidence="1">Leaves</tissue>
    </source>
</reference>
<evidence type="ECO:0000313" key="1">
    <source>
        <dbReference type="EMBL" id="KAK7339503.1"/>
    </source>
</evidence>
<comment type="caution">
    <text evidence="1">The sequence shown here is derived from an EMBL/GenBank/DDBJ whole genome shotgun (WGS) entry which is preliminary data.</text>
</comment>
<proteinExistence type="predicted"/>
<protein>
    <submittedName>
        <fullName evidence="1">Uncharacterized protein</fullName>
    </submittedName>
</protein>
<keyword evidence="2" id="KW-1185">Reference proteome</keyword>
<name>A0AAN9LU03_CANGL</name>
<dbReference type="Proteomes" id="UP001367508">
    <property type="component" value="Unassembled WGS sequence"/>
</dbReference>
<dbReference type="EMBL" id="JAYMYQ010000004">
    <property type="protein sequence ID" value="KAK7339503.1"/>
    <property type="molecule type" value="Genomic_DNA"/>
</dbReference>
<organism evidence="1 2">
    <name type="scientific">Canavalia gladiata</name>
    <name type="common">Sword bean</name>
    <name type="synonym">Dolichos gladiatus</name>
    <dbReference type="NCBI Taxonomy" id="3824"/>
    <lineage>
        <taxon>Eukaryota</taxon>
        <taxon>Viridiplantae</taxon>
        <taxon>Streptophyta</taxon>
        <taxon>Embryophyta</taxon>
        <taxon>Tracheophyta</taxon>
        <taxon>Spermatophyta</taxon>
        <taxon>Magnoliopsida</taxon>
        <taxon>eudicotyledons</taxon>
        <taxon>Gunneridae</taxon>
        <taxon>Pentapetalae</taxon>
        <taxon>rosids</taxon>
        <taxon>fabids</taxon>
        <taxon>Fabales</taxon>
        <taxon>Fabaceae</taxon>
        <taxon>Papilionoideae</taxon>
        <taxon>50 kb inversion clade</taxon>
        <taxon>NPAAA clade</taxon>
        <taxon>indigoferoid/millettioid clade</taxon>
        <taxon>Phaseoleae</taxon>
        <taxon>Canavalia</taxon>
    </lineage>
</organism>